<dbReference type="EMBL" id="CENE01000026">
    <property type="protein sequence ID" value="CEQ42449.1"/>
    <property type="molecule type" value="Genomic_DNA"/>
</dbReference>
<sequence>MAPKTTTQLLHALLDCTANDIVPLTRKGVESGCKVFGAAVLAKDTLEQVTVGTNTEAESPLLHGEITTIQQFYRLPKESRPNARDTIFFCTHEPCSLSGITWGGWDNFYYLFTYEETRDAFEIPHDLAILEAVFKVPSTCAAETREQLASRPLYNPINKFFQSASVAALLEALPEGQEKEELRQKVDHVKAEYNGLSLTYQRGKGGADIPLP</sequence>
<gene>
    <name evidence="2" type="primary">SPOSA6832_04252</name>
</gene>
<dbReference type="GO" id="GO:0006139">
    <property type="term" value="P:nucleobase-containing compound metabolic process"/>
    <property type="evidence" value="ECO:0007669"/>
    <property type="project" value="UniProtKB-ARBA"/>
</dbReference>
<evidence type="ECO:0000259" key="1">
    <source>
        <dbReference type="Pfam" id="PF00383"/>
    </source>
</evidence>
<keyword evidence="3" id="KW-1185">Reference proteome</keyword>
<dbReference type="InterPro" id="IPR002125">
    <property type="entry name" value="CMP_dCMP_dom"/>
</dbReference>
<dbReference type="InterPro" id="IPR016193">
    <property type="entry name" value="Cytidine_deaminase-like"/>
</dbReference>
<dbReference type="SUPFAM" id="SSF53927">
    <property type="entry name" value="Cytidine deaminase-like"/>
    <property type="match status" value="1"/>
</dbReference>
<proteinExistence type="predicted"/>
<dbReference type="Gene3D" id="3.40.140.10">
    <property type="entry name" value="Cytidine Deaminase, domain 2"/>
    <property type="match status" value="1"/>
</dbReference>
<feature type="domain" description="CMP/dCMP-type deaminase" evidence="1">
    <location>
        <begin position="38"/>
        <end position="96"/>
    </location>
</feature>
<protein>
    <submittedName>
        <fullName evidence="2">SPOSA6832_04252-mRNA-1:cds</fullName>
    </submittedName>
</protein>
<reference evidence="3" key="1">
    <citation type="submission" date="2015-02" db="EMBL/GenBank/DDBJ databases">
        <authorList>
            <person name="Gon?alves P."/>
        </authorList>
    </citation>
    <scope>NUCLEOTIDE SEQUENCE [LARGE SCALE GENOMIC DNA]</scope>
</reference>
<evidence type="ECO:0000313" key="2">
    <source>
        <dbReference type="EMBL" id="CEQ42449.1"/>
    </source>
</evidence>
<dbReference type="Proteomes" id="UP000243876">
    <property type="component" value="Unassembled WGS sequence"/>
</dbReference>
<feature type="non-terminal residue" evidence="2">
    <location>
        <position position="1"/>
    </location>
</feature>
<name>A0A0D6ER55_SPOSA</name>
<organism evidence="2 3">
    <name type="scientific">Sporidiobolus salmonicolor</name>
    <name type="common">Yeast-like fungus</name>
    <name type="synonym">Sporobolomyces salmonicolor</name>
    <dbReference type="NCBI Taxonomy" id="5005"/>
    <lineage>
        <taxon>Eukaryota</taxon>
        <taxon>Fungi</taxon>
        <taxon>Dikarya</taxon>
        <taxon>Basidiomycota</taxon>
        <taxon>Pucciniomycotina</taxon>
        <taxon>Microbotryomycetes</taxon>
        <taxon>Sporidiobolales</taxon>
        <taxon>Sporidiobolaceae</taxon>
        <taxon>Sporobolomyces</taxon>
    </lineage>
</organism>
<dbReference type="GO" id="GO:0003824">
    <property type="term" value="F:catalytic activity"/>
    <property type="evidence" value="ECO:0007669"/>
    <property type="project" value="InterPro"/>
</dbReference>
<dbReference type="AlphaFoldDB" id="A0A0D6ER55"/>
<dbReference type="Pfam" id="PF00383">
    <property type="entry name" value="dCMP_cyt_deam_1"/>
    <property type="match status" value="1"/>
</dbReference>
<accession>A0A0D6ER55</accession>
<evidence type="ECO:0000313" key="3">
    <source>
        <dbReference type="Proteomes" id="UP000243876"/>
    </source>
</evidence>
<dbReference type="OrthoDB" id="9980836at2759"/>